<sequence length="105" mass="11773">MHRPLPRKATARHLAASRLPRLAHLAVALARAAAHRAQLAAALYARSLHIEVDGAARKREEETGRGRAKIDDTPGIYLMLNYSCTFYIRLSGLDQLYDAVMHHKF</sequence>
<organism evidence="1 2">
    <name type="scientific">Zizania palustris</name>
    <name type="common">Northern wild rice</name>
    <dbReference type="NCBI Taxonomy" id="103762"/>
    <lineage>
        <taxon>Eukaryota</taxon>
        <taxon>Viridiplantae</taxon>
        <taxon>Streptophyta</taxon>
        <taxon>Embryophyta</taxon>
        <taxon>Tracheophyta</taxon>
        <taxon>Spermatophyta</taxon>
        <taxon>Magnoliopsida</taxon>
        <taxon>Liliopsida</taxon>
        <taxon>Poales</taxon>
        <taxon>Poaceae</taxon>
        <taxon>BOP clade</taxon>
        <taxon>Oryzoideae</taxon>
        <taxon>Oryzeae</taxon>
        <taxon>Zizaniinae</taxon>
        <taxon>Zizania</taxon>
    </lineage>
</organism>
<gene>
    <name evidence="1" type="ORF">GUJ93_ZPchr0001g31782</name>
</gene>
<dbReference type="Proteomes" id="UP000729402">
    <property type="component" value="Unassembled WGS sequence"/>
</dbReference>
<reference evidence="1" key="2">
    <citation type="submission" date="2021-02" db="EMBL/GenBank/DDBJ databases">
        <authorList>
            <person name="Kimball J.A."/>
            <person name="Haas M.W."/>
            <person name="Macchietto M."/>
            <person name="Kono T."/>
            <person name="Duquette J."/>
            <person name="Shao M."/>
        </authorList>
    </citation>
    <scope>NUCLEOTIDE SEQUENCE</scope>
    <source>
        <tissue evidence="1">Fresh leaf tissue</tissue>
    </source>
</reference>
<comment type="caution">
    <text evidence="1">The sequence shown here is derived from an EMBL/GenBank/DDBJ whole genome shotgun (WGS) entry which is preliminary data.</text>
</comment>
<evidence type="ECO:0000313" key="1">
    <source>
        <dbReference type="EMBL" id="KAG8055537.1"/>
    </source>
</evidence>
<accession>A0A8J5RVD9</accession>
<dbReference type="EMBL" id="JAAALK010000288">
    <property type="protein sequence ID" value="KAG8055537.1"/>
    <property type="molecule type" value="Genomic_DNA"/>
</dbReference>
<reference evidence="1" key="1">
    <citation type="journal article" date="2021" name="bioRxiv">
        <title>Whole Genome Assembly and Annotation of Northern Wild Rice, Zizania palustris L., Supports a Whole Genome Duplication in the Zizania Genus.</title>
        <authorList>
            <person name="Haas M."/>
            <person name="Kono T."/>
            <person name="Macchietto M."/>
            <person name="Millas R."/>
            <person name="McGilp L."/>
            <person name="Shao M."/>
            <person name="Duquette J."/>
            <person name="Hirsch C.N."/>
            <person name="Kimball J."/>
        </authorList>
    </citation>
    <scope>NUCLEOTIDE SEQUENCE</scope>
    <source>
        <tissue evidence="1">Fresh leaf tissue</tissue>
    </source>
</reference>
<name>A0A8J5RVD9_ZIZPA</name>
<proteinExistence type="predicted"/>
<protein>
    <submittedName>
        <fullName evidence="1">Uncharacterized protein</fullName>
    </submittedName>
</protein>
<dbReference type="AlphaFoldDB" id="A0A8J5RVD9"/>
<evidence type="ECO:0000313" key="2">
    <source>
        <dbReference type="Proteomes" id="UP000729402"/>
    </source>
</evidence>
<keyword evidence="2" id="KW-1185">Reference proteome</keyword>